<dbReference type="SUPFAM" id="SSF50249">
    <property type="entry name" value="Nucleic acid-binding proteins"/>
    <property type="match status" value="1"/>
</dbReference>
<comment type="caution">
    <text evidence="1">The sequence shown here is derived from an EMBL/GenBank/DDBJ whole genome shotgun (WGS) entry which is preliminary data.</text>
</comment>
<organism evidence="1 2">
    <name type="scientific">Owenia fusiformis</name>
    <name type="common">Polychaete worm</name>
    <dbReference type="NCBI Taxonomy" id="6347"/>
    <lineage>
        <taxon>Eukaryota</taxon>
        <taxon>Metazoa</taxon>
        <taxon>Spiralia</taxon>
        <taxon>Lophotrochozoa</taxon>
        <taxon>Annelida</taxon>
        <taxon>Polychaeta</taxon>
        <taxon>Sedentaria</taxon>
        <taxon>Canalipalpata</taxon>
        <taxon>Sabellida</taxon>
        <taxon>Oweniida</taxon>
        <taxon>Oweniidae</taxon>
        <taxon>Owenia</taxon>
    </lineage>
</organism>
<dbReference type="EMBL" id="CAIIXF020000006">
    <property type="protein sequence ID" value="CAH1787069.1"/>
    <property type="molecule type" value="Genomic_DNA"/>
</dbReference>
<dbReference type="InterPro" id="IPR031657">
    <property type="entry name" value="REPA_OB_2"/>
</dbReference>
<dbReference type="AlphaFoldDB" id="A0A8J1TZQ1"/>
<reference evidence="1" key="1">
    <citation type="submission" date="2022-03" db="EMBL/GenBank/DDBJ databases">
        <authorList>
            <person name="Martin C."/>
        </authorList>
    </citation>
    <scope>NUCLEOTIDE SEQUENCE</scope>
</reference>
<dbReference type="Pfam" id="PF16900">
    <property type="entry name" value="REPA_OB_2"/>
    <property type="match status" value="1"/>
</dbReference>
<sequence length="360" mass="40268">MDGAGRKKLNEIQDDSTLSTTFLMGHVIKLEETRQHTSNQGKNTQRATGYLADETGYKEIVFIGEKAINAAKVANRKQNTICLKIQDYGYSKSTIYASSLTNLQFMKQILTISPEMRQQILSRNLPGNIDSVIKIHSSPVKSRVDIKGKIVKVHSKSQRTIRSSQKTLDFREIVIKDKSSQKVKVSLWAERANLPFKTNDTLSLTKATVAEYNSTKYINTNNETDIKFLPDDEELSDAESTDEPLETPKLPQGTITSVSSVNIYSGCIQPKCYNKKLINGKCPKCNESNEANAVDLYMNISNVQKKVFTQVMFSLLLSQDMQPSTMTSDALEDAILDLIGQKVSYDVHPNGFFSKISLLT</sequence>
<protein>
    <submittedName>
        <fullName evidence="1">Uncharacterized protein</fullName>
    </submittedName>
</protein>
<gene>
    <name evidence="1" type="ORF">OFUS_LOCUS12847</name>
</gene>
<dbReference type="OrthoDB" id="6150197at2759"/>
<dbReference type="InterPro" id="IPR012340">
    <property type="entry name" value="NA-bd_OB-fold"/>
</dbReference>
<dbReference type="Gene3D" id="2.40.50.140">
    <property type="entry name" value="Nucleic acid-binding proteins"/>
    <property type="match status" value="1"/>
</dbReference>
<dbReference type="Proteomes" id="UP000749559">
    <property type="component" value="Unassembled WGS sequence"/>
</dbReference>
<name>A0A8J1TZQ1_OWEFU</name>
<evidence type="ECO:0000313" key="2">
    <source>
        <dbReference type="Proteomes" id="UP000749559"/>
    </source>
</evidence>
<evidence type="ECO:0000313" key="1">
    <source>
        <dbReference type="EMBL" id="CAH1787069.1"/>
    </source>
</evidence>
<proteinExistence type="predicted"/>
<keyword evidence="2" id="KW-1185">Reference proteome</keyword>
<accession>A0A8J1TZQ1</accession>